<sequence>MHSLALAVLLWGPPVAEPWVPPEPSQPAPAPAPAPAPPPAPVYQAPPGPEGAPCLGDANCRHPFACVQGTCAVTTTYLDALEIESDKLLTHGANVLATGGILATFGWSYFGTSFALGGEEEADGLYMMVAGLVFAPVGTLMAMTGGMMLIAGRVKNRRVHHYRSRSTAARTPRGPWSLSVDPRGGVALTGRF</sequence>
<protein>
    <submittedName>
        <fullName evidence="3">Uncharacterized protein</fullName>
    </submittedName>
</protein>
<evidence type="ECO:0000256" key="2">
    <source>
        <dbReference type="SAM" id="Phobius"/>
    </source>
</evidence>
<dbReference type="Proteomes" id="UP000005801">
    <property type="component" value="Unassembled WGS sequence"/>
</dbReference>
<name>A6GBV0_9BACT</name>
<gene>
    <name evidence="3" type="ORF">PPSIR1_18177</name>
</gene>
<keyword evidence="2" id="KW-1133">Transmembrane helix</keyword>
<accession>A6GBV0</accession>
<keyword evidence="2" id="KW-0472">Membrane</keyword>
<evidence type="ECO:0000313" key="3">
    <source>
        <dbReference type="EMBL" id="EDM76623.1"/>
    </source>
</evidence>
<comment type="caution">
    <text evidence="3">The sequence shown here is derived from an EMBL/GenBank/DDBJ whole genome shotgun (WGS) entry which is preliminary data.</text>
</comment>
<dbReference type="AlphaFoldDB" id="A6GBV0"/>
<evidence type="ECO:0000256" key="1">
    <source>
        <dbReference type="SAM" id="MobiDB-lite"/>
    </source>
</evidence>
<dbReference type="EMBL" id="ABCS01000061">
    <property type="protein sequence ID" value="EDM76623.1"/>
    <property type="molecule type" value="Genomic_DNA"/>
</dbReference>
<keyword evidence="2" id="KW-0812">Transmembrane</keyword>
<dbReference type="RefSeq" id="WP_006974191.1">
    <property type="nucleotide sequence ID" value="NZ_ABCS01000061.1"/>
</dbReference>
<feature type="transmembrane region" description="Helical" evidence="2">
    <location>
        <begin position="125"/>
        <end position="151"/>
    </location>
</feature>
<feature type="region of interest" description="Disordered" evidence="1">
    <location>
        <begin position="21"/>
        <end position="44"/>
    </location>
</feature>
<evidence type="ECO:0000313" key="4">
    <source>
        <dbReference type="Proteomes" id="UP000005801"/>
    </source>
</evidence>
<keyword evidence="4" id="KW-1185">Reference proteome</keyword>
<organism evidence="3 4">
    <name type="scientific">Plesiocystis pacifica SIR-1</name>
    <dbReference type="NCBI Taxonomy" id="391625"/>
    <lineage>
        <taxon>Bacteria</taxon>
        <taxon>Pseudomonadati</taxon>
        <taxon>Myxococcota</taxon>
        <taxon>Polyangia</taxon>
        <taxon>Nannocystales</taxon>
        <taxon>Nannocystaceae</taxon>
        <taxon>Plesiocystis</taxon>
    </lineage>
</organism>
<reference evidence="3 4" key="1">
    <citation type="submission" date="2007-06" db="EMBL/GenBank/DDBJ databases">
        <authorList>
            <person name="Shimkets L."/>
            <person name="Ferriera S."/>
            <person name="Johnson J."/>
            <person name="Kravitz S."/>
            <person name="Beeson K."/>
            <person name="Sutton G."/>
            <person name="Rogers Y.-H."/>
            <person name="Friedman R."/>
            <person name="Frazier M."/>
            <person name="Venter J.C."/>
        </authorList>
    </citation>
    <scope>NUCLEOTIDE SEQUENCE [LARGE SCALE GENOMIC DNA]</scope>
    <source>
        <strain evidence="3 4">SIR-1</strain>
    </source>
</reference>
<proteinExistence type="predicted"/>